<gene>
    <name evidence="1" type="ORF">HaLaN_14419</name>
</gene>
<name>A0A699Z514_HAELA</name>
<feature type="non-terminal residue" evidence="1">
    <location>
        <position position="88"/>
    </location>
</feature>
<keyword evidence="2" id="KW-1185">Reference proteome</keyword>
<accession>A0A699Z514</accession>
<dbReference type="Proteomes" id="UP000485058">
    <property type="component" value="Unassembled WGS sequence"/>
</dbReference>
<protein>
    <submittedName>
        <fullName evidence="1">Uncharacterized protein</fullName>
    </submittedName>
</protein>
<evidence type="ECO:0000313" key="2">
    <source>
        <dbReference type="Proteomes" id="UP000485058"/>
    </source>
</evidence>
<organism evidence="1 2">
    <name type="scientific">Haematococcus lacustris</name>
    <name type="common">Green alga</name>
    <name type="synonym">Haematococcus pluvialis</name>
    <dbReference type="NCBI Taxonomy" id="44745"/>
    <lineage>
        <taxon>Eukaryota</taxon>
        <taxon>Viridiplantae</taxon>
        <taxon>Chlorophyta</taxon>
        <taxon>core chlorophytes</taxon>
        <taxon>Chlorophyceae</taxon>
        <taxon>CS clade</taxon>
        <taxon>Chlamydomonadales</taxon>
        <taxon>Haematococcaceae</taxon>
        <taxon>Haematococcus</taxon>
    </lineage>
</organism>
<evidence type="ECO:0000313" key="1">
    <source>
        <dbReference type="EMBL" id="GFH17727.1"/>
    </source>
</evidence>
<comment type="caution">
    <text evidence="1">The sequence shown here is derived from an EMBL/GenBank/DDBJ whole genome shotgun (WGS) entry which is preliminary data.</text>
</comment>
<dbReference type="AlphaFoldDB" id="A0A699Z514"/>
<sequence length="88" mass="9807">DNLPFRTLRAKSGKCISVSIWVGGHNIHLYSNLPNTPEGFKDAQDLQVRYLAYASDPAACQGLDPRVMNRINAKLGRPLVYDPEAYSM</sequence>
<feature type="non-terminal residue" evidence="1">
    <location>
        <position position="1"/>
    </location>
</feature>
<proteinExistence type="predicted"/>
<dbReference type="EMBL" id="BLLF01001192">
    <property type="protein sequence ID" value="GFH17727.1"/>
    <property type="molecule type" value="Genomic_DNA"/>
</dbReference>
<reference evidence="1 2" key="1">
    <citation type="submission" date="2020-02" db="EMBL/GenBank/DDBJ databases">
        <title>Draft genome sequence of Haematococcus lacustris strain NIES-144.</title>
        <authorList>
            <person name="Morimoto D."/>
            <person name="Nakagawa S."/>
            <person name="Yoshida T."/>
            <person name="Sawayama S."/>
        </authorList>
    </citation>
    <scope>NUCLEOTIDE SEQUENCE [LARGE SCALE GENOMIC DNA]</scope>
    <source>
        <strain evidence="1 2">NIES-144</strain>
    </source>
</reference>